<reference evidence="1" key="2">
    <citation type="submission" date="2020-05" db="UniProtKB">
        <authorList>
            <consortium name="EnsemblMetazoa"/>
        </authorList>
    </citation>
    <scope>IDENTIFICATION</scope>
    <source>
        <strain evidence="1">IAEA</strain>
    </source>
</reference>
<name>A0A1B0AEE7_GLOPL</name>
<dbReference type="VEuPathDB" id="VectorBase:GPAI043090"/>
<proteinExistence type="predicted"/>
<evidence type="ECO:0000313" key="1">
    <source>
        <dbReference type="EnsemblMetazoa" id="GPAI043090-PA"/>
    </source>
</evidence>
<dbReference type="AlphaFoldDB" id="A0A1B0AEE7"/>
<protein>
    <submittedName>
        <fullName evidence="1">Uncharacterized protein</fullName>
    </submittedName>
</protein>
<keyword evidence="2" id="KW-1185">Reference proteome</keyword>
<reference evidence="2" key="1">
    <citation type="submission" date="2014-03" db="EMBL/GenBank/DDBJ databases">
        <authorList>
            <person name="Aksoy S."/>
            <person name="Warren W."/>
            <person name="Wilson R.K."/>
        </authorList>
    </citation>
    <scope>NUCLEOTIDE SEQUENCE [LARGE SCALE GENOMIC DNA]</scope>
    <source>
        <strain evidence="2">IAEA</strain>
    </source>
</reference>
<dbReference type="Proteomes" id="UP000092445">
    <property type="component" value="Unassembled WGS sequence"/>
</dbReference>
<accession>A0A1B0AEE7</accession>
<organism evidence="1 2">
    <name type="scientific">Glossina pallidipes</name>
    <name type="common">Tsetse fly</name>
    <dbReference type="NCBI Taxonomy" id="7398"/>
    <lineage>
        <taxon>Eukaryota</taxon>
        <taxon>Metazoa</taxon>
        <taxon>Ecdysozoa</taxon>
        <taxon>Arthropoda</taxon>
        <taxon>Hexapoda</taxon>
        <taxon>Insecta</taxon>
        <taxon>Pterygota</taxon>
        <taxon>Neoptera</taxon>
        <taxon>Endopterygota</taxon>
        <taxon>Diptera</taxon>
        <taxon>Brachycera</taxon>
        <taxon>Muscomorpha</taxon>
        <taxon>Hippoboscoidea</taxon>
        <taxon>Glossinidae</taxon>
        <taxon>Glossina</taxon>
    </lineage>
</organism>
<evidence type="ECO:0000313" key="2">
    <source>
        <dbReference type="Proteomes" id="UP000092445"/>
    </source>
</evidence>
<dbReference type="EnsemblMetazoa" id="GPAI043090-RA">
    <property type="protein sequence ID" value="GPAI043090-PA"/>
    <property type="gene ID" value="GPAI043090"/>
</dbReference>
<sequence>MSCSNLYLLYNKGNTRDVAKASGHNKLDLSCSNVNNLEILELDPGQTLPHMPYSNARHTNVCVSEKTTQDKYSIRIATKRSVPLTKILISIRPIWPPTFGLIFFEVTTSASVRYSAFSTLLAWPVNHKNVTCNCSMKLVIGMNVVISNTQQKPAFSCVTTKRSGKDRDLTSMSLSFITSNL</sequence>